<proteinExistence type="predicted"/>
<reference evidence="3" key="1">
    <citation type="submission" date="2014-10" db="EMBL/GenBank/DDBJ databases">
        <authorList>
            <person name="King R."/>
        </authorList>
    </citation>
    <scope>NUCLEOTIDE SEQUENCE [LARGE SCALE GENOMIC DNA]</scope>
    <source>
        <strain evidence="3">A3/5</strain>
    </source>
</reference>
<dbReference type="RefSeq" id="XP_025591930.1">
    <property type="nucleotide sequence ID" value="XM_025737028.2"/>
</dbReference>
<protein>
    <recommendedName>
        <fullName evidence="4">Apple domain-containing protein</fullName>
    </recommendedName>
</protein>
<dbReference type="GeneID" id="37259931"/>
<organism evidence="2 3">
    <name type="scientific">Fusarium venenatum</name>
    <dbReference type="NCBI Taxonomy" id="56646"/>
    <lineage>
        <taxon>Eukaryota</taxon>
        <taxon>Fungi</taxon>
        <taxon>Dikarya</taxon>
        <taxon>Ascomycota</taxon>
        <taxon>Pezizomycotina</taxon>
        <taxon>Sordariomycetes</taxon>
        <taxon>Hypocreomycetidae</taxon>
        <taxon>Hypocreales</taxon>
        <taxon>Nectriaceae</taxon>
        <taxon>Fusarium</taxon>
    </lineage>
</organism>
<accession>A0A2L2U1W6</accession>
<keyword evidence="1" id="KW-0732">Signal</keyword>
<dbReference type="AlphaFoldDB" id="A0A2L2U1W6"/>
<sequence length="151" mass="17843">MPRLLVPWFVLVMAIATLISVVMTCDPKPPPWPKKDPNIKPGTEKNPVCNNHQWDPPPKGAICGENGWLNDFKDNERFGFIIDHQEFWYGPNECWVDCFKKRPKYGDCKIFAVWPGKECAKWEKIPTTRDNRTTPWKWYEPRCFCNLTKEW</sequence>
<evidence type="ECO:0000256" key="1">
    <source>
        <dbReference type="SAM" id="SignalP"/>
    </source>
</evidence>
<dbReference type="OrthoDB" id="10390103at2759"/>
<feature type="chain" id="PRO_5014675856" description="Apple domain-containing protein" evidence="1">
    <location>
        <begin position="25"/>
        <end position="151"/>
    </location>
</feature>
<dbReference type="Proteomes" id="UP000245910">
    <property type="component" value="Chromosome III"/>
</dbReference>
<evidence type="ECO:0000313" key="2">
    <source>
        <dbReference type="EMBL" id="CEI68215.1"/>
    </source>
</evidence>
<dbReference type="EMBL" id="LN649231">
    <property type="protein sequence ID" value="CEI68215.1"/>
    <property type="molecule type" value="Genomic_DNA"/>
</dbReference>
<keyword evidence="3" id="KW-1185">Reference proteome</keyword>
<dbReference type="KEGG" id="fvn:FVRRES_08292"/>
<feature type="signal peptide" evidence="1">
    <location>
        <begin position="1"/>
        <end position="24"/>
    </location>
</feature>
<name>A0A2L2U1W6_9HYPO</name>
<evidence type="ECO:0008006" key="4">
    <source>
        <dbReference type="Google" id="ProtNLM"/>
    </source>
</evidence>
<evidence type="ECO:0000313" key="3">
    <source>
        <dbReference type="Proteomes" id="UP000245910"/>
    </source>
</evidence>